<dbReference type="Proteomes" id="UP000031390">
    <property type="component" value="Unassembled WGS sequence"/>
</dbReference>
<proteinExistence type="predicted"/>
<dbReference type="AlphaFoldDB" id="A0A0C1GM18"/>
<protein>
    <submittedName>
        <fullName evidence="1">Uncharacterized protein</fullName>
    </submittedName>
</protein>
<reference evidence="1 2" key="1">
    <citation type="submission" date="2014-12" db="EMBL/GenBank/DDBJ databases">
        <title>Genome sequence of Morococcus cerebrosus.</title>
        <authorList>
            <person name="Shin S.-K."/>
            <person name="Yi H."/>
        </authorList>
    </citation>
    <scope>NUCLEOTIDE SEQUENCE [LARGE SCALE GENOMIC DNA]</scope>
    <source>
        <strain evidence="1 2">CIP 81.93</strain>
    </source>
</reference>
<evidence type="ECO:0000313" key="2">
    <source>
        <dbReference type="Proteomes" id="UP000031390"/>
    </source>
</evidence>
<comment type="caution">
    <text evidence="1">The sequence shown here is derived from an EMBL/GenBank/DDBJ whole genome shotgun (WGS) entry which is preliminary data.</text>
</comment>
<gene>
    <name evidence="1" type="ORF">MCC93_13770</name>
</gene>
<sequence length="44" mass="5327">MPSFQTTFNNHPFKSQIRISRHSRAGWNNKIHQSFTLKIDDKRR</sequence>
<organism evidence="1 2">
    <name type="scientific">Morococcus cerebrosus</name>
    <dbReference type="NCBI Taxonomy" id="1056807"/>
    <lineage>
        <taxon>Bacteria</taxon>
        <taxon>Pseudomonadati</taxon>
        <taxon>Pseudomonadota</taxon>
        <taxon>Betaproteobacteria</taxon>
        <taxon>Neisseriales</taxon>
        <taxon>Neisseriaceae</taxon>
        <taxon>Morococcus</taxon>
    </lineage>
</organism>
<accession>A0A0C1GM18</accession>
<name>A0A0C1GM18_9NEIS</name>
<evidence type="ECO:0000313" key="1">
    <source>
        <dbReference type="EMBL" id="KIC07445.1"/>
    </source>
</evidence>
<dbReference type="EMBL" id="JUFZ01000054">
    <property type="protein sequence ID" value="KIC07445.1"/>
    <property type="molecule type" value="Genomic_DNA"/>
</dbReference>